<dbReference type="Proteomes" id="UP000887159">
    <property type="component" value="Unassembled WGS sequence"/>
</dbReference>
<name>A0A8X6VZ03_TRICX</name>
<keyword evidence="2" id="KW-1185">Reference proteome</keyword>
<gene>
    <name evidence="1" type="ORF">TNCV_2691571</name>
</gene>
<comment type="caution">
    <text evidence="1">The sequence shown here is derived from an EMBL/GenBank/DDBJ whole genome shotgun (WGS) entry which is preliminary data.</text>
</comment>
<evidence type="ECO:0000313" key="2">
    <source>
        <dbReference type="Proteomes" id="UP000887159"/>
    </source>
</evidence>
<sequence>MKTPSAENTISPIKLFDFLAKILIERVLPYTLEEWISKNTLAKYRLNIRTNGYSTLHAEIVDVEIEVVSPSIVPSGNFAELNRTVTCIVLKANDRRTSCPCHDEFRGP</sequence>
<dbReference type="AlphaFoldDB" id="A0A8X6VZ03"/>
<dbReference type="EMBL" id="BMAU01021370">
    <property type="protein sequence ID" value="GFY24966.1"/>
    <property type="molecule type" value="Genomic_DNA"/>
</dbReference>
<reference evidence="1" key="1">
    <citation type="submission" date="2020-08" db="EMBL/GenBank/DDBJ databases">
        <title>Multicomponent nature underlies the extraordinary mechanical properties of spider dragline silk.</title>
        <authorList>
            <person name="Kono N."/>
            <person name="Nakamura H."/>
            <person name="Mori M."/>
            <person name="Yoshida Y."/>
            <person name="Ohtoshi R."/>
            <person name="Malay A.D."/>
            <person name="Moran D.A.P."/>
            <person name="Tomita M."/>
            <person name="Numata K."/>
            <person name="Arakawa K."/>
        </authorList>
    </citation>
    <scope>NUCLEOTIDE SEQUENCE</scope>
</reference>
<protein>
    <submittedName>
        <fullName evidence="1">Uncharacterized protein</fullName>
    </submittedName>
</protein>
<accession>A0A8X6VZ03</accession>
<proteinExistence type="predicted"/>
<organism evidence="1 2">
    <name type="scientific">Trichonephila clavipes</name>
    <name type="common">Golden silk orbweaver</name>
    <name type="synonym">Nephila clavipes</name>
    <dbReference type="NCBI Taxonomy" id="2585209"/>
    <lineage>
        <taxon>Eukaryota</taxon>
        <taxon>Metazoa</taxon>
        <taxon>Ecdysozoa</taxon>
        <taxon>Arthropoda</taxon>
        <taxon>Chelicerata</taxon>
        <taxon>Arachnida</taxon>
        <taxon>Araneae</taxon>
        <taxon>Araneomorphae</taxon>
        <taxon>Entelegynae</taxon>
        <taxon>Araneoidea</taxon>
        <taxon>Nephilidae</taxon>
        <taxon>Trichonephila</taxon>
    </lineage>
</organism>
<evidence type="ECO:0000313" key="1">
    <source>
        <dbReference type="EMBL" id="GFY24966.1"/>
    </source>
</evidence>